<protein>
    <submittedName>
        <fullName evidence="1">Uncharacterized protein</fullName>
    </submittedName>
</protein>
<accession>A0A7J5D1A6</accession>
<dbReference type="EMBL" id="WBKG01000080">
    <property type="protein sequence ID" value="KAB1973349.1"/>
    <property type="molecule type" value="Genomic_DNA"/>
</dbReference>
<organism evidence="1 2">
    <name type="scientific">Streptomyces triticiradicis</name>
    <dbReference type="NCBI Taxonomy" id="2651189"/>
    <lineage>
        <taxon>Bacteria</taxon>
        <taxon>Bacillati</taxon>
        <taxon>Actinomycetota</taxon>
        <taxon>Actinomycetes</taxon>
        <taxon>Kitasatosporales</taxon>
        <taxon>Streptomycetaceae</taxon>
        <taxon>Streptomyces</taxon>
    </lineage>
</organism>
<dbReference type="InterPro" id="IPR039708">
    <property type="entry name" value="MT1774/Rv1733c-like"/>
</dbReference>
<proteinExistence type="predicted"/>
<reference evidence="1 2" key="1">
    <citation type="submission" date="2019-09" db="EMBL/GenBank/DDBJ databases">
        <title>Isolation and identification of active actinomycetes.</title>
        <authorList>
            <person name="Yu Z."/>
            <person name="Han C."/>
            <person name="Yu B."/>
        </authorList>
    </citation>
    <scope>NUCLEOTIDE SEQUENCE [LARGE SCALE GENOMIC DNA]</scope>
    <source>
        <strain evidence="1 2">NEAU-H2</strain>
    </source>
</reference>
<dbReference type="AlphaFoldDB" id="A0A7J5D1A6"/>
<dbReference type="RefSeq" id="WP_151474985.1">
    <property type="nucleotide sequence ID" value="NZ_WBKG01000080.1"/>
</dbReference>
<comment type="caution">
    <text evidence="1">The sequence shown here is derived from an EMBL/GenBank/DDBJ whole genome shotgun (WGS) entry which is preliminary data.</text>
</comment>
<keyword evidence="2" id="KW-1185">Reference proteome</keyword>
<name>A0A7J5D1A6_9ACTN</name>
<evidence type="ECO:0000313" key="2">
    <source>
        <dbReference type="Proteomes" id="UP000442990"/>
    </source>
</evidence>
<dbReference type="Proteomes" id="UP000442990">
    <property type="component" value="Unassembled WGS sequence"/>
</dbReference>
<sequence>MPSGKYAKKRLWRWRSNPLRRRDDIVEAWTVLAVWAVFAVGGSVAGLVTAHAADEAFAAQRAERQPVRAVVLNDVPLNAPATGGAYGRRMTTVRWAASDGSTRTGRTQVDTGLKAGSRVTVWQDGHGRLTAAPLSSTKAAIESDFLGAAAAAGLAGPVFGAGAVIRWQLDRRRVDEWGKEWDQVGPHWGHKTS</sequence>
<dbReference type="PANTHER" id="PTHR42305">
    <property type="entry name" value="MEMBRANE PROTEIN RV1733C-RELATED"/>
    <property type="match status" value="1"/>
</dbReference>
<dbReference type="PANTHER" id="PTHR42305:SF1">
    <property type="entry name" value="MEMBRANE PROTEIN RV1733C-RELATED"/>
    <property type="match status" value="1"/>
</dbReference>
<gene>
    <name evidence="1" type="ORF">F8144_43825</name>
</gene>
<evidence type="ECO:0000313" key="1">
    <source>
        <dbReference type="EMBL" id="KAB1973349.1"/>
    </source>
</evidence>